<dbReference type="EMBL" id="MRDB01000022">
    <property type="protein sequence ID" value="RKL39004.1"/>
    <property type="molecule type" value="Genomic_DNA"/>
</dbReference>
<organism evidence="3 4">
    <name type="scientific">Gibberella intermedia</name>
    <name type="common">Bulb rot disease fungus</name>
    <name type="synonym">Fusarium proliferatum</name>
    <dbReference type="NCBI Taxonomy" id="948311"/>
    <lineage>
        <taxon>Eukaryota</taxon>
        <taxon>Fungi</taxon>
        <taxon>Dikarya</taxon>
        <taxon>Ascomycota</taxon>
        <taxon>Pezizomycotina</taxon>
        <taxon>Sordariomycetes</taxon>
        <taxon>Hypocreomycetidae</taxon>
        <taxon>Hypocreales</taxon>
        <taxon>Nectriaceae</taxon>
        <taxon>Fusarium</taxon>
        <taxon>Fusarium fujikuroi species complex</taxon>
    </lineage>
</organism>
<dbReference type="PANTHER" id="PTHR11066:SF34">
    <property type="entry name" value="ACYL-COENZYME A THIOESTERASE 8"/>
    <property type="match status" value="1"/>
</dbReference>
<dbReference type="CDD" id="cd03445">
    <property type="entry name" value="Thioesterase_II_repeat2"/>
    <property type="match status" value="1"/>
</dbReference>
<dbReference type="GO" id="GO:0047617">
    <property type="term" value="F:fatty acyl-CoA hydrolase activity"/>
    <property type="evidence" value="ECO:0007669"/>
    <property type="project" value="InterPro"/>
</dbReference>
<dbReference type="GO" id="GO:0006637">
    <property type="term" value="P:acyl-CoA metabolic process"/>
    <property type="evidence" value="ECO:0007669"/>
    <property type="project" value="InterPro"/>
</dbReference>
<proteinExistence type="predicted"/>
<dbReference type="AlphaFoldDB" id="A0A420TC46"/>
<feature type="domain" description="Acyl-CoA thioesterase-like C-terminal" evidence="2">
    <location>
        <begin position="252"/>
        <end position="427"/>
    </location>
</feature>
<dbReference type="Pfam" id="PF20789">
    <property type="entry name" value="4HBT_3C"/>
    <property type="match status" value="1"/>
</dbReference>
<accession>A0A420TC46</accession>
<evidence type="ECO:0000313" key="4">
    <source>
        <dbReference type="Proteomes" id="UP000283569"/>
    </source>
</evidence>
<evidence type="ECO:0008006" key="5">
    <source>
        <dbReference type="Google" id="ProtNLM"/>
    </source>
</evidence>
<dbReference type="InterPro" id="IPR049449">
    <property type="entry name" value="TesB_ACOT8-like_N"/>
</dbReference>
<evidence type="ECO:0000313" key="3">
    <source>
        <dbReference type="EMBL" id="RKL39004.1"/>
    </source>
</evidence>
<dbReference type="InterPro" id="IPR049450">
    <property type="entry name" value="ACOT8-like_C"/>
</dbReference>
<protein>
    <recommendedName>
        <fullName evidence="5">Acyl-coenzyme A thioesterase 8</fullName>
    </recommendedName>
</protein>
<evidence type="ECO:0000259" key="1">
    <source>
        <dbReference type="Pfam" id="PF13622"/>
    </source>
</evidence>
<dbReference type="Gene3D" id="3.10.129.10">
    <property type="entry name" value="Hotdog Thioesterase"/>
    <property type="match status" value="2"/>
</dbReference>
<reference evidence="3 4" key="1">
    <citation type="journal article" date="2018" name="Sci. Rep.">
        <title>Characterisation of pathogen-specific regions and novel effector candidates in Fusarium oxysporum f. sp. cepae.</title>
        <authorList>
            <person name="Armitage A.D."/>
            <person name="Taylor A."/>
            <person name="Sobczyk M.K."/>
            <person name="Baxter L."/>
            <person name="Greenfield B.P."/>
            <person name="Bates H.J."/>
            <person name="Wilson F."/>
            <person name="Jackson A.C."/>
            <person name="Ott S."/>
            <person name="Harrison R.J."/>
            <person name="Clarkson J.P."/>
        </authorList>
    </citation>
    <scope>NUCLEOTIDE SEQUENCE [LARGE SCALE GENOMIC DNA]</scope>
    <source>
        <strain evidence="3 4">Fp_A8</strain>
    </source>
</reference>
<dbReference type="InterPro" id="IPR003703">
    <property type="entry name" value="Acyl_CoA_thio"/>
</dbReference>
<name>A0A420TC46_GIBIN</name>
<dbReference type="CDD" id="cd03444">
    <property type="entry name" value="Thioesterase_II_repeat1"/>
    <property type="match status" value="1"/>
</dbReference>
<dbReference type="Pfam" id="PF13622">
    <property type="entry name" value="4HBT_3"/>
    <property type="match status" value="1"/>
</dbReference>
<dbReference type="PANTHER" id="PTHR11066">
    <property type="entry name" value="ACYL-COA THIOESTERASE"/>
    <property type="match status" value="1"/>
</dbReference>
<dbReference type="GO" id="GO:0009062">
    <property type="term" value="P:fatty acid catabolic process"/>
    <property type="evidence" value="ECO:0007669"/>
    <property type="project" value="TreeGrafter"/>
</dbReference>
<dbReference type="Proteomes" id="UP000283569">
    <property type="component" value="Unassembled WGS sequence"/>
</dbReference>
<dbReference type="SUPFAM" id="SSF54637">
    <property type="entry name" value="Thioesterase/thiol ester dehydrase-isomerase"/>
    <property type="match status" value="2"/>
</dbReference>
<feature type="domain" description="Acyl-CoA thioesterase-like N-terminal HotDog" evidence="1">
    <location>
        <begin position="138"/>
        <end position="222"/>
    </location>
</feature>
<comment type="caution">
    <text evidence="3">The sequence shown here is derived from an EMBL/GenBank/DDBJ whole genome shotgun (WGS) entry which is preliminary data.</text>
</comment>
<evidence type="ECO:0000259" key="2">
    <source>
        <dbReference type="Pfam" id="PF20789"/>
    </source>
</evidence>
<gene>
    <name evidence="3" type="ORF">BFJ72_g7134</name>
</gene>
<sequence length="427" mass="47816">MASCCFPPLRPRGKATLQSWSRSYHSAVARFTTIDRRGMPISCDTGIMIGELDESFVYVEPEVGNAIRSAIIHQLGSGAFNHSETLPLQFNHDSKHFSYSMINATSVAPEKASPASNIFEIAERKDLGDDVFTNVYEQWLPPAARGIHGGAVIALSVAAAQKTLTSDYHIHSCQCPFFHPRSVDCRQTFHVTRAQQGSTFATRTVECRQQDETIFIITVSFTRETGDIPGAVEHTAAPFEVPAPPTELCEEQPEWTLTEPFQRRRIDSIDAPSSINSSHNRRIFRQWFRFPGVIPKSGGPGAHLHALAFLTDGYFILAAARLHRIWRLPFALEDVPSFPPKLRSQVQRVNESEGLGSTIKEWAKRPRMAMAASLDHRIYFHEPLRTKADEWMVSEMESPWAAHGRALVVQRMFAQDGTLLATCTQEV</sequence>
<dbReference type="InterPro" id="IPR029069">
    <property type="entry name" value="HotDog_dom_sf"/>
</dbReference>
<dbReference type="GO" id="GO:0005782">
    <property type="term" value="C:peroxisomal matrix"/>
    <property type="evidence" value="ECO:0007669"/>
    <property type="project" value="UniProtKB-SubCell"/>
</dbReference>